<dbReference type="InterPro" id="IPR023187">
    <property type="entry name" value="Tscrpt_reg_MarR-type_CS"/>
</dbReference>
<dbReference type="AlphaFoldDB" id="A0A6I4T7V7"/>
<gene>
    <name evidence="5" type="ORF">GRI91_14875</name>
</gene>
<dbReference type="GO" id="GO:0003677">
    <property type="term" value="F:DNA binding"/>
    <property type="evidence" value="ECO:0007669"/>
    <property type="project" value="UniProtKB-KW"/>
</dbReference>
<keyword evidence="1" id="KW-0805">Transcription regulation</keyword>
<dbReference type="PROSITE" id="PS50995">
    <property type="entry name" value="HTH_MARR_2"/>
    <property type="match status" value="1"/>
</dbReference>
<name>A0A6I4T7V7_9SPHN</name>
<evidence type="ECO:0000256" key="1">
    <source>
        <dbReference type="ARBA" id="ARBA00023015"/>
    </source>
</evidence>
<dbReference type="Gene3D" id="1.10.10.10">
    <property type="entry name" value="Winged helix-like DNA-binding domain superfamily/Winged helix DNA-binding domain"/>
    <property type="match status" value="1"/>
</dbReference>
<evidence type="ECO:0000256" key="3">
    <source>
        <dbReference type="ARBA" id="ARBA00023163"/>
    </source>
</evidence>
<keyword evidence="6" id="KW-1185">Reference proteome</keyword>
<evidence type="ECO:0000313" key="5">
    <source>
        <dbReference type="EMBL" id="MXO67046.1"/>
    </source>
</evidence>
<keyword evidence="2" id="KW-0238">DNA-binding</keyword>
<dbReference type="Pfam" id="PF12802">
    <property type="entry name" value="MarR_2"/>
    <property type="match status" value="1"/>
</dbReference>
<protein>
    <submittedName>
        <fullName evidence="5">MarR family transcriptional regulator</fullName>
    </submittedName>
</protein>
<proteinExistence type="predicted"/>
<sequence>MRSDGSNVEEGVMPDKALDLRVWIRLLGCAKMIEKQLRRNFQEQFDTTLPRFDVMAALDRAADGLRMGALSKALLVSNGNVTSIVRQMEEDGHVAYQPDPRDGRSAIVVLTPLGQTRFQELAQAHHNWVRDALKDLPEMDQAQLLTLLDTLKLSLTRN</sequence>
<keyword evidence="3" id="KW-0804">Transcription</keyword>
<dbReference type="PANTHER" id="PTHR33164:SF43">
    <property type="entry name" value="HTH-TYPE TRANSCRIPTIONAL REPRESSOR YETL"/>
    <property type="match status" value="1"/>
</dbReference>
<dbReference type="EMBL" id="WTYT01000007">
    <property type="protein sequence ID" value="MXO67046.1"/>
    <property type="molecule type" value="Genomic_DNA"/>
</dbReference>
<dbReference type="RefSeq" id="WP_160737500.1">
    <property type="nucleotide sequence ID" value="NZ_WTYT01000007.1"/>
</dbReference>
<dbReference type="PANTHER" id="PTHR33164">
    <property type="entry name" value="TRANSCRIPTIONAL REGULATOR, MARR FAMILY"/>
    <property type="match status" value="1"/>
</dbReference>
<evidence type="ECO:0000313" key="6">
    <source>
        <dbReference type="Proteomes" id="UP000438476"/>
    </source>
</evidence>
<accession>A0A6I4T7V7</accession>
<evidence type="ECO:0000256" key="2">
    <source>
        <dbReference type="ARBA" id="ARBA00023125"/>
    </source>
</evidence>
<dbReference type="GO" id="GO:0003700">
    <property type="term" value="F:DNA-binding transcription factor activity"/>
    <property type="evidence" value="ECO:0007669"/>
    <property type="project" value="InterPro"/>
</dbReference>
<comment type="caution">
    <text evidence="5">The sequence shown here is derived from an EMBL/GenBank/DDBJ whole genome shotgun (WGS) entry which is preliminary data.</text>
</comment>
<dbReference type="InterPro" id="IPR000835">
    <property type="entry name" value="HTH_MarR-typ"/>
</dbReference>
<dbReference type="SUPFAM" id="SSF46785">
    <property type="entry name" value="Winged helix' DNA-binding domain"/>
    <property type="match status" value="1"/>
</dbReference>
<organism evidence="5 6">
    <name type="scientific">Altericroceibacterium endophyticum</name>
    <dbReference type="NCBI Taxonomy" id="1808508"/>
    <lineage>
        <taxon>Bacteria</taxon>
        <taxon>Pseudomonadati</taxon>
        <taxon>Pseudomonadota</taxon>
        <taxon>Alphaproteobacteria</taxon>
        <taxon>Sphingomonadales</taxon>
        <taxon>Erythrobacteraceae</taxon>
        <taxon>Altericroceibacterium</taxon>
    </lineage>
</organism>
<dbReference type="SMART" id="SM00347">
    <property type="entry name" value="HTH_MARR"/>
    <property type="match status" value="1"/>
</dbReference>
<dbReference type="InterPro" id="IPR036388">
    <property type="entry name" value="WH-like_DNA-bd_sf"/>
</dbReference>
<dbReference type="OrthoDB" id="7063965at2"/>
<dbReference type="PROSITE" id="PS01117">
    <property type="entry name" value="HTH_MARR_1"/>
    <property type="match status" value="1"/>
</dbReference>
<dbReference type="Proteomes" id="UP000438476">
    <property type="component" value="Unassembled WGS sequence"/>
</dbReference>
<evidence type="ECO:0000259" key="4">
    <source>
        <dbReference type="PROSITE" id="PS50995"/>
    </source>
</evidence>
<feature type="domain" description="HTH marR-type" evidence="4">
    <location>
        <begin position="19"/>
        <end position="153"/>
    </location>
</feature>
<reference evidence="5 6" key="1">
    <citation type="submission" date="2019-12" db="EMBL/GenBank/DDBJ databases">
        <title>Genomic-based taxomic classification of the family Erythrobacteraceae.</title>
        <authorList>
            <person name="Xu L."/>
        </authorList>
    </citation>
    <scope>NUCLEOTIDE SEQUENCE [LARGE SCALE GENOMIC DNA]</scope>
    <source>
        <strain evidence="5 6">LMG 29518</strain>
    </source>
</reference>
<dbReference type="InterPro" id="IPR036390">
    <property type="entry name" value="WH_DNA-bd_sf"/>
</dbReference>
<dbReference type="InterPro" id="IPR039422">
    <property type="entry name" value="MarR/SlyA-like"/>
</dbReference>
<dbReference type="GO" id="GO:0006950">
    <property type="term" value="P:response to stress"/>
    <property type="evidence" value="ECO:0007669"/>
    <property type="project" value="TreeGrafter"/>
</dbReference>